<sequence length="629" mass="70926">MGSSHQSSSGQDDHDISDDNSHHDCHHDDSQNDCRHDQLNPELHVSALIDDEAEEDDGQSQSTDDNDDWQSSSVNSDQSFHYFAQLPVEIRHLIWNMFCPDLETRARVLSFTFERTSWLRHQDDWRIIGDLSLDRQTHALRVVMAVNRESRALARSYFPDKLYFDSDHGKSAVAAFNKAHDVIMLEFFNMRPEIVRSVHTQGFYDHIVNLAIDIRDQDGPDRNFSTQTASEIVDALSMFSSLKHVYLARCDSLYKDLDLKWCVQDETHQFKYQHSREEMSSFLGDEIDAESVVCWPDIHRYPDFAEIHGSPRPAPNWLGDVGNALSSNGVKLLHMVIFELDFQVMRYTKLWEIQDIGDVAWNLWYPSSQEKSEDESDIQDGEPTPFTPLYYGTNYSAHANTHGTEEEATDDDSFIDDGEIVHHGDLSDDDLDLVDESSSTVTGPAVMSSSPSKVDKEEQGEEAQAFPELRRRVAKRKVVCDSESDHDELEEPIAKRPTANRAMISDSESDHQGSKVSIRGSDQEASSAASSIESDEDEHGQNEQHMSLFERLEAARRAHPVDLLENSSSNSNHEDDANDGLDGQESSSDQVDDGADCLNGQEPINGEVEEESGSTSSSSVDPWDDDDSD</sequence>
<accession>A0A2C5YSE4</accession>
<dbReference type="AlphaFoldDB" id="A0A2C5YSE4"/>
<feature type="compositionally biased region" description="Basic and acidic residues" evidence="1">
    <location>
        <begin position="548"/>
        <end position="562"/>
    </location>
</feature>
<feature type="compositionally biased region" description="Basic and acidic residues" evidence="1">
    <location>
        <begin position="11"/>
        <end position="39"/>
    </location>
</feature>
<evidence type="ECO:0000313" key="3">
    <source>
        <dbReference type="EMBL" id="PHH71697.1"/>
    </source>
</evidence>
<dbReference type="OrthoDB" id="3501032at2759"/>
<organism evidence="3 4">
    <name type="scientific">Ophiocordyceps australis</name>
    <dbReference type="NCBI Taxonomy" id="1399860"/>
    <lineage>
        <taxon>Eukaryota</taxon>
        <taxon>Fungi</taxon>
        <taxon>Dikarya</taxon>
        <taxon>Ascomycota</taxon>
        <taxon>Pezizomycotina</taxon>
        <taxon>Sordariomycetes</taxon>
        <taxon>Hypocreomycetidae</taxon>
        <taxon>Hypocreales</taxon>
        <taxon>Ophiocordycipitaceae</taxon>
        <taxon>Ophiocordyceps</taxon>
    </lineage>
</organism>
<keyword evidence="4" id="KW-1185">Reference proteome</keyword>
<dbReference type="Pfam" id="PF20150">
    <property type="entry name" value="2EXR"/>
    <property type="match status" value="1"/>
</dbReference>
<name>A0A2C5YSE4_9HYPO</name>
<proteinExistence type="predicted"/>
<dbReference type="Proteomes" id="UP000224854">
    <property type="component" value="Unassembled WGS sequence"/>
</dbReference>
<feature type="region of interest" description="Disordered" evidence="1">
    <location>
        <begin position="1"/>
        <end position="73"/>
    </location>
</feature>
<gene>
    <name evidence="3" type="ORF">CDD82_6373</name>
</gene>
<feature type="compositionally biased region" description="Acidic residues" evidence="1">
    <location>
        <begin position="406"/>
        <end position="418"/>
    </location>
</feature>
<protein>
    <recommendedName>
        <fullName evidence="2">2EXR domain-containing protein</fullName>
    </recommendedName>
</protein>
<feature type="region of interest" description="Disordered" evidence="1">
    <location>
        <begin position="370"/>
        <end position="629"/>
    </location>
</feature>
<dbReference type="PANTHER" id="PTHR35910:SF6">
    <property type="entry name" value="2EXR DOMAIN-CONTAINING PROTEIN"/>
    <property type="match status" value="1"/>
</dbReference>
<comment type="caution">
    <text evidence="3">The sequence shown here is derived from an EMBL/GenBank/DDBJ whole genome shotgun (WGS) entry which is preliminary data.</text>
</comment>
<feature type="compositionally biased region" description="Low complexity" evidence="1">
    <location>
        <begin position="1"/>
        <end position="10"/>
    </location>
</feature>
<evidence type="ECO:0000313" key="4">
    <source>
        <dbReference type="Proteomes" id="UP000224854"/>
    </source>
</evidence>
<dbReference type="PANTHER" id="PTHR35910">
    <property type="entry name" value="2EXR DOMAIN-CONTAINING PROTEIN"/>
    <property type="match status" value="1"/>
</dbReference>
<dbReference type="EMBL" id="NJEU01000652">
    <property type="protein sequence ID" value="PHH71697.1"/>
    <property type="molecule type" value="Genomic_DNA"/>
</dbReference>
<dbReference type="InterPro" id="IPR045518">
    <property type="entry name" value="2EXR"/>
</dbReference>
<feature type="compositionally biased region" description="Low complexity" evidence="1">
    <location>
        <begin position="523"/>
        <end position="532"/>
    </location>
</feature>
<reference evidence="3 4" key="1">
    <citation type="submission" date="2017-06" db="EMBL/GenBank/DDBJ databases">
        <title>Ant-infecting Ophiocordyceps genomes reveal a high diversity of potential behavioral manipulation genes and a possible major role for enterotoxins.</title>
        <authorList>
            <person name="De Bekker C."/>
            <person name="Evans H.C."/>
            <person name="Brachmann A."/>
            <person name="Hughes D.P."/>
        </authorList>
    </citation>
    <scope>NUCLEOTIDE SEQUENCE [LARGE SCALE GENOMIC DNA]</scope>
    <source>
        <strain evidence="3 4">1348a</strain>
    </source>
</reference>
<feature type="compositionally biased region" description="Acidic residues" evidence="1">
    <location>
        <begin position="49"/>
        <end position="68"/>
    </location>
</feature>
<feature type="compositionally biased region" description="Acidic residues" evidence="1">
    <location>
        <begin position="482"/>
        <end position="491"/>
    </location>
</feature>
<feature type="domain" description="2EXR" evidence="2">
    <location>
        <begin position="80"/>
        <end position="183"/>
    </location>
</feature>
<evidence type="ECO:0000259" key="2">
    <source>
        <dbReference type="Pfam" id="PF20150"/>
    </source>
</evidence>
<evidence type="ECO:0000256" key="1">
    <source>
        <dbReference type="SAM" id="MobiDB-lite"/>
    </source>
</evidence>
<feature type="compositionally biased region" description="Polar residues" evidence="1">
    <location>
        <begin position="393"/>
        <end position="402"/>
    </location>
</feature>